<dbReference type="InterPro" id="IPR037051">
    <property type="entry name" value="4-carb_acid_sugar_kinase_N_sf"/>
</dbReference>
<gene>
    <name evidence="9" type="ORF">GA0061081_1217</name>
</gene>
<dbReference type="EMBL" id="FMAQ01000021">
    <property type="protein sequence ID" value="SCC33635.1"/>
    <property type="molecule type" value="Genomic_DNA"/>
</dbReference>
<dbReference type="STRING" id="1798182.GA0061081_1217"/>
<evidence type="ECO:0000313" key="10">
    <source>
        <dbReference type="Proteomes" id="UP000199670"/>
    </source>
</evidence>
<keyword evidence="2" id="KW-0808">Transferase</keyword>
<evidence type="ECO:0000256" key="5">
    <source>
        <dbReference type="ARBA" id="ARBA00022840"/>
    </source>
</evidence>
<evidence type="ECO:0000259" key="7">
    <source>
        <dbReference type="Pfam" id="PF07005"/>
    </source>
</evidence>
<dbReference type="Gene3D" id="3.40.980.20">
    <property type="entry name" value="Four-carbon acid sugar kinase, nucleotide binding domain"/>
    <property type="match status" value="1"/>
</dbReference>
<evidence type="ECO:0000256" key="1">
    <source>
        <dbReference type="ARBA" id="ARBA00005715"/>
    </source>
</evidence>
<dbReference type="GO" id="GO:0016301">
    <property type="term" value="F:kinase activity"/>
    <property type="evidence" value="ECO:0007669"/>
    <property type="project" value="UniProtKB-KW"/>
</dbReference>
<evidence type="ECO:0000256" key="4">
    <source>
        <dbReference type="ARBA" id="ARBA00022777"/>
    </source>
</evidence>
<evidence type="ECO:0000259" key="8">
    <source>
        <dbReference type="Pfam" id="PF17042"/>
    </source>
</evidence>
<proteinExistence type="inferred from homology"/>
<dbReference type="Pfam" id="PF17042">
    <property type="entry name" value="NBD_C"/>
    <property type="match status" value="1"/>
</dbReference>
<evidence type="ECO:0000256" key="2">
    <source>
        <dbReference type="ARBA" id="ARBA00022679"/>
    </source>
</evidence>
<dbReference type="GO" id="GO:0005524">
    <property type="term" value="F:ATP binding"/>
    <property type="evidence" value="ECO:0007669"/>
    <property type="project" value="UniProtKB-KW"/>
</dbReference>
<dbReference type="Proteomes" id="UP000199670">
    <property type="component" value="Unassembled WGS sequence"/>
</dbReference>
<dbReference type="Pfam" id="PF07005">
    <property type="entry name" value="SBD_N"/>
    <property type="match status" value="1"/>
</dbReference>
<dbReference type="InterPro" id="IPR042213">
    <property type="entry name" value="NBD_C_sf"/>
</dbReference>
<dbReference type="SUPFAM" id="SSF142764">
    <property type="entry name" value="YgbK-like"/>
    <property type="match status" value="1"/>
</dbReference>
<dbReference type="InterPro" id="IPR031475">
    <property type="entry name" value="NBD_C"/>
</dbReference>
<keyword evidence="5" id="KW-0067">ATP-binding</keyword>
<evidence type="ECO:0000313" key="9">
    <source>
        <dbReference type="EMBL" id="SCC33635.1"/>
    </source>
</evidence>
<keyword evidence="6" id="KW-0119">Carbohydrate metabolism</keyword>
<comment type="similarity">
    <text evidence="1">Belongs to the four-carbon acid sugar kinase family.</text>
</comment>
<dbReference type="OrthoDB" id="191465at2"/>
<dbReference type="RefSeq" id="WP_091350846.1">
    <property type="nucleotide sequence ID" value="NZ_FMAQ01000021.1"/>
</dbReference>
<feature type="domain" description="Four-carbon acid sugar kinase nucleotide binding" evidence="8">
    <location>
        <begin position="227"/>
        <end position="390"/>
    </location>
</feature>
<sequence length="402" mass="44284">MTTQYLIIADDYTGANDTGIQMKKRGIAVDVLLTPTSHSNSIVLDTESRNLCADEAYLKVKKMTSEVYSLGKFDIVYKKVDSTLRGNIAQEIKAVADIFHPDIIVFAPAFPKLNRITKNGKQYLNGQLLMNTELTKDPLSPIITDDLTVILQQAFKEQVYYHPISELEGNTFSIKDGYLHIVDIAADKHIAKLSEILLNLNKRILYVGSAGLAEGIFNSLYPTDPVLGVVASISQVSIDQINYAESEGINIVKIEPADIFDSKTYDNYIERISFLLSQKNDVIITTCKSKKDYEKTLSVSKNNGFSSYDTANKVKACLAYIVDSVLKKSNITGLFLTGGDTAVNIVSKINAAGCSIKQEISPGIVMSNLIHEEYGDIKVITKAGAFGNEKDLVISINKLKEK</sequence>
<feature type="domain" description="Four-carbon acid sugar kinase N-terminal" evidence="7">
    <location>
        <begin position="6"/>
        <end position="215"/>
    </location>
</feature>
<reference evidence="10" key="1">
    <citation type="submission" date="2016-08" db="EMBL/GenBank/DDBJ databases">
        <authorList>
            <person name="Varghese N."/>
            <person name="Submissions Spin"/>
        </authorList>
    </citation>
    <scope>NUCLEOTIDE SEQUENCE [LARGE SCALE GENOMIC DNA]</scope>
    <source>
        <strain evidence="10">R-53248</strain>
    </source>
</reference>
<evidence type="ECO:0000256" key="6">
    <source>
        <dbReference type="ARBA" id="ARBA00023277"/>
    </source>
</evidence>
<accession>A0A1C4DQY6</accession>
<organism evidence="9 10">
    <name type="scientific">Gilliamella bombicola</name>
    <dbReference type="NCBI Taxonomy" id="1798182"/>
    <lineage>
        <taxon>Bacteria</taxon>
        <taxon>Pseudomonadati</taxon>
        <taxon>Pseudomonadota</taxon>
        <taxon>Gammaproteobacteria</taxon>
        <taxon>Orbales</taxon>
        <taxon>Orbaceae</taxon>
        <taxon>Gilliamella</taxon>
    </lineage>
</organism>
<dbReference type="InterPro" id="IPR010737">
    <property type="entry name" value="4-carb_acid_sugar_kinase_N"/>
</dbReference>
<dbReference type="AlphaFoldDB" id="A0A1C4DQY6"/>
<dbReference type="Gene3D" id="3.40.50.10840">
    <property type="entry name" value="Putative sugar-binding, N-terminal domain"/>
    <property type="match status" value="1"/>
</dbReference>
<keyword evidence="10" id="KW-1185">Reference proteome</keyword>
<keyword evidence="3" id="KW-0547">Nucleotide-binding</keyword>
<evidence type="ECO:0000256" key="3">
    <source>
        <dbReference type="ARBA" id="ARBA00022741"/>
    </source>
</evidence>
<name>A0A1C4DQY6_9GAMM</name>
<protein>
    <submittedName>
        <fullName evidence="9">Uncharacterized conserved protein YgbK, DUF1537 family</fullName>
    </submittedName>
</protein>
<keyword evidence="4" id="KW-0418">Kinase</keyword>